<gene>
    <name evidence="8" type="ORF">MNBD_GAMMA15-624</name>
</gene>
<keyword evidence="4 6" id="KW-1133">Transmembrane helix</keyword>
<dbReference type="AlphaFoldDB" id="A0A3B0YC85"/>
<evidence type="ECO:0000256" key="3">
    <source>
        <dbReference type="ARBA" id="ARBA00022692"/>
    </source>
</evidence>
<dbReference type="NCBIfam" id="TIGR03025">
    <property type="entry name" value="EPS_sugtrans"/>
    <property type="match status" value="1"/>
</dbReference>
<dbReference type="Gene3D" id="3.40.50.720">
    <property type="entry name" value="NAD(P)-binding Rossmann-like Domain"/>
    <property type="match status" value="1"/>
</dbReference>
<dbReference type="Pfam" id="PF13727">
    <property type="entry name" value="CoA_binding_3"/>
    <property type="match status" value="1"/>
</dbReference>
<dbReference type="InterPro" id="IPR017464">
    <property type="entry name" value="Sugar_tfrase_EpsB_2"/>
</dbReference>
<evidence type="ECO:0000256" key="6">
    <source>
        <dbReference type="SAM" id="Phobius"/>
    </source>
</evidence>
<keyword evidence="3 6" id="KW-0812">Transmembrane</keyword>
<proteinExistence type="predicted"/>
<feature type="transmembrane region" description="Helical" evidence="6">
    <location>
        <begin position="21"/>
        <end position="41"/>
    </location>
</feature>
<dbReference type="PANTHER" id="PTHR30576">
    <property type="entry name" value="COLANIC BIOSYNTHESIS UDP-GLUCOSE LIPID CARRIER TRANSFERASE"/>
    <property type="match status" value="1"/>
</dbReference>
<keyword evidence="5 6" id="KW-0472">Membrane</keyword>
<reference evidence="8" key="1">
    <citation type="submission" date="2018-06" db="EMBL/GenBank/DDBJ databases">
        <authorList>
            <person name="Zhirakovskaya E."/>
        </authorList>
    </citation>
    <scope>NUCLEOTIDE SEQUENCE</scope>
</reference>
<feature type="domain" description="Bacterial sugar transferase" evidence="7">
    <location>
        <begin position="281"/>
        <end position="466"/>
    </location>
</feature>
<dbReference type="GO" id="GO:0016020">
    <property type="term" value="C:membrane"/>
    <property type="evidence" value="ECO:0007669"/>
    <property type="project" value="UniProtKB-SubCell"/>
</dbReference>
<keyword evidence="2 8" id="KW-0808">Transferase</keyword>
<comment type="subcellular location">
    <subcellularLocation>
        <location evidence="1">Membrane</location>
        <topology evidence="1">Multi-pass membrane protein</topology>
    </subcellularLocation>
</comment>
<dbReference type="EMBL" id="UOFN01000013">
    <property type="protein sequence ID" value="VAW73187.1"/>
    <property type="molecule type" value="Genomic_DNA"/>
</dbReference>
<evidence type="ECO:0000256" key="2">
    <source>
        <dbReference type="ARBA" id="ARBA00022679"/>
    </source>
</evidence>
<feature type="transmembrane region" description="Helical" evidence="6">
    <location>
        <begin position="117"/>
        <end position="139"/>
    </location>
</feature>
<evidence type="ECO:0000256" key="5">
    <source>
        <dbReference type="ARBA" id="ARBA00023136"/>
    </source>
</evidence>
<dbReference type="InterPro" id="IPR017475">
    <property type="entry name" value="EPS_sugar_tfrase"/>
</dbReference>
<evidence type="ECO:0000256" key="4">
    <source>
        <dbReference type="ARBA" id="ARBA00022989"/>
    </source>
</evidence>
<accession>A0A3B0YC85</accession>
<dbReference type="PANTHER" id="PTHR30576:SF0">
    <property type="entry name" value="UNDECAPRENYL-PHOSPHATE N-ACETYLGALACTOSAMINYL 1-PHOSPHATE TRANSFERASE-RELATED"/>
    <property type="match status" value="1"/>
</dbReference>
<organism evidence="8">
    <name type="scientific">hydrothermal vent metagenome</name>
    <dbReference type="NCBI Taxonomy" id="652676"/>
    <lineage>
        <taxon>unclassified sequences</taxon>
        <taxon>metagenomes</taxon>
        <taxon>ecological metagenomes</taxon>
    </lineage>
</organism>
<evidence type="ECO:0000259" key="7">
    <source>
        <dbReference type="Pfam" id="PF02397"/>
    </source>
</evidence>
<protein>
    <submittedName>
        <fullName evidence="8">FIG071646: Sugar transferase</fullName>
    </submittedName>
</protein>
<dbReference type="Pfam" id="PF02397">
    <property type="entry name" value="Bac_transf"/>
    <property type="match status" value="1"/>
</dbReference>
<dbReference type="NCBIfam" id="TIGR03013">
    <property type="entry name" value="EpsB_2"/>
    <property type="match status" value="1"/>
</dbReference>
<dbReference type="InterPro" id="IPR003362">
    <property type="entry name" value="Bact_transf"/>
</dbReference>
<feature type="transmembrane region" description="Helical" evidence="6">
    <location>
        <begin position="283"/>
        <end position="305"/>
    </location>
</feature>
<sequence length="472" mass="53342">MGTIRFFRHSTQFFRHYIPTEFIVLGVLEFIALTLSFYVGLELRFMFAGSEPHLGYLLPKALVFGAVMVMSLVALGAYQRQSHQSIEMLALRIGSSLMLGLVALGLTYYVVPMFFLGRGALALAVLSGFFVVMILRLMFYRIEDHRDMRPRALILGAGETARLVKQATEEGELKGLNILGYVAMPGDKPVDTEFDVVNIDDSLIRYVEEKRIDQIVLAADDRRQGLPAQGLLDCKMSGIDVLDLLTFFERETSKIRIDILHPSWLYLSDGFRESASRRLGKRLFDILISLTILPFVLPLMALSALCILAESRGQGSVLYRQTRVSENGKPFSIYKFRSMCTDAEVDGKAVWASANDARITRVGSLLRRCRLDELPQLFNVLKGDMSFVGPRPERPEFVQQLADAIPYYNERHRVKPGLTGWAQIRYSYGASEEDGLQKLQYDLYYVKNYSIFMDLLILLQTAEVVLLGKGAH</sequence>
<feature type="transmembrane region" description="Helical" evidence="6">
    <location>
        <begin position="90"/>
        <end position="111"/>
    </location>
</feature>
<name>A0A3B0YC85_9ZZZZ</name>
<evidence type="ECO:0000313" key="8">
    <source>
        <dbReference type="EMBL" id="VAW73187.1"/>
    </source>
</evidence>
<dbReference type="GO" id="GO:0016780">
    <property type="term" value="F:phosphotransferase activity, for other substituted phosphate groups"/>
    <property type="evidence" value="ECO:0007669"/>
    <property type="project" value="TreeGrafter"/>
</dbReference>
<evidence type="ECO:0000256" key="1">
    <source>
        <dbReference type="ARBA" id="ARBA00004141"/>
    </source>
</evidence>
<feature type="transmembrane region" description="Helical" evidence="6">
    <location>
        <begin position="61"/>
        <end position="78"/>
    </location>
</feature>